<reference evidence="1" key="1">
    <citation type="submission" date="2020-08" db="EMBL/GenBank/DDBJ databases">
        <title>Multicomponent nature underlies the extraordinary mechanical properties of spider dragline silk.</title>
        <authorList>
            <person name="Kono N."/>
            <person name="Nakamura H."/>
            <person name="Mori M."/>
            <person name="Yoshida Y."/>
            <person name="Ohtoshi R."/>
            <person name="Malay A.D."/>
            <person name="Moran D.A.P."/>
            <person name="Tomita M."/>
            <person name="Numata K."/>
            <person name="Arakawa K."/>
        </authorList>
    </citation>
    <scope>NUCLEOTIDE SEQUENCE</scope>
</reference>
<accession>A0A8X6QPY8</accession>
<keyword evidence="2" id="KW-1185">Reference proteome</keyword>
<organism evidence="1 2">
    <name type="scientific">Nephila pilipes</name>
    <name type="common">Giant wood spider</name>
    <name type="synonym">Nephila maculata</name>
    <dbReference type="NCBI Taxonomy" id="299642"/>
    <lineage>
        <taxon>Eukaryota</taxon>
        <taxon>Metazoa</taxon>
        <taxon>Ecdysozoa</taxon>
        <taxon>Arthropoda</taxon>
        <taxon>Chelicerata</taxon>
        <taxon>Arachnida</taxon>
        <taxon>Araneae</taxon>
        <taxon>Araneomorphae</taxon>
        <taxon>Entelegynae</taxon>
        <taxon>Araneoidea</taxon>
        <taxon>Nephilidae</taxon>
        <taxon>Nephila</taxon>
    </lineage>
</organism>
<gene>
    <name evidence="1" type="ORF">NPIL_212491</name>
</gene>
<comment type="caution">
    <text evidence="1">The sequence shown here is derived from an EMBL/GenBank/DDBJ whole genome shotgun (WGS) entry which is preliminary data.</text>
</comment>
<dbReference type="Proteomes" id="UP000887013">
    <property type="component" value="Unassembled WGS sequence"/>
</dbReference>
<dbReference type="AlphaFoldDB" id="A0A8X6QPY8"/>
<evidence type="ECO:0000313" key="1">
    <source>
        <dbReference type="EMBL" id="GFU30881.1"/>
    </source>
</evidence>
<sequence length="121" mass="13548">MAKKKRIYGKCCQSLGLKEIATGIQHILSTCVMLRNPLAVNFGGLGRKEILRDSILEIQLMFGPLGSAIQNSLLITRKHSIECEYDTVTRKQRHIGCHSLSLANFQAELVRNSDIQPVRLT</sequence>
<proteinExistence type="predicted"/>
<name>A0A8X6QPY8_NEPPI</name>
<evidence type="ECO:0000313" key="2">
    <source>
        <dbReference type="Proteomes" id="UP000887013"/>
    </source>
</evidence>
<protein>
    <submittedName>
        <fullName evidence="1">Uncharacterized protein</fullName>
    </submittedName>
</protein>
<dbReference type="EMBL" id="BMAW01033573">
    <property type="protein sequence ID" value="GFU30881.1"/>
    <property type="molecule type" value="Genomic_DNA"/>
</dbReference>